<keyword evidence="1" id="KW-1133">Transmembrane helix</keyword>
<feature type="transmembrane region" description="Helical" evidence="1">
    <location>
        <begin position="180"/>
        <end position="199"/>
    </location>
</feature>
<accession>A0ABN3PGX0</accession>
<dbReference type="Proteomes" id="UP001501509">
    <property type="component" value="Unassembled WGS sequence"/>
</dbReference>
<feature type="transmembrane region" description="Helical" evidence="1">
    <location>
        <begin position="235"/>
        <end position="255"/>
    </location>
</feature>
<feature type="transmembrane region" description="Helical" evidence="1">
    <location>
        <begin position="103"/>
        <end position="133"/>
    </location>
</feature>
<keyword evidence="1" id="KW-0812">Transmembrane</keyword>
<feature type="transmembrane region" description="Helical" evidence="1">
    <location>
        <begin position="61"/>
        <end position="82"/>
    </location>
</feature>
<organism evidence="2 3">
    <name type="scientific">Actinomadura fulvescens</name>
    <dbReference type="NCBI Taxonomy" id="46160"/>
    <lineage>
        <taxon>Bacteria</taxon>
        <taxon>Bacillati</taxon>
        <taxon>Actinomycetota</taxon>
        <taxon>Actinomycetes</taxon>
        <taxon>Streptosporangiales</taxon>
        <taxon>Thermomonosporaceae</taxon>
        <taxon>Actinomadura</taxon>
    </lineage>
</organism>
<dbReference type="Pfam" id="PF12730">
    <property type="entry name" value="ABC2_membrane_4"/>
    <property type="match status" value="1"/>
</dbReference>
<keyword evidence="1" id="KW-0472">Membrane</keyword>
<gene>
    <name evidence="2" type="ORF">GCM10010411_14260</name>
</gene>
<comment type="caution">
    <text evidence="2">The sequence shown here is derived from an EMBL/GenBank/DDBJ whole genome shotgun (WGS) entry which is preliminary data.</text>
</comment>
<evidence type="ECO:0000313" key="2">
    <source>
        <dbReference type="EMBL" id="GAA2582660.1"/>
    </source>
</evidence>
<dbReference type="RefSeq" id="WP_344538764.1">
    <property type="nucleotide sequence ID" value="NZ_BAAATD010000001.1"/>
</dbReference>
<name>A0ABN3PGX0_9ACTN</name>
<proteinExistence type="predicted"/>
<feature type="transmembrane region" description="Helical" evidence="1">
    <location>
        <begin position="20"/>
        <end position="41"/>
    </location>
</feature>
<sequence>MIKDVFAAEWLKLRSVRSTYLTLAVPLAFLAMAVMLALYAANTWDGLTPEERARFALSSLSTLNADVTGLCLAILGVLGITGEYRTGMIRTTLTVVPRRRTLLLAKAAVVGTVALLVGTAITLGTFFMVRLIIGDRPIRGQPLGVVAELPELLARGSAVTVYALLGLGLAVILRSTAGAIVSIVMLWYVVPIVTVHVPAPWNERLGSFMLGGLPEQVIGGDNENSVFGSVLPPPVALAVLIAYAALPLTTAAILLNRRDVH</sequence>
<evidence type="ECO:0000256" key="1">
    <source>
        <dbReference type="SAM" id="Phobius"/>
    </source>
</evidence>
<reference evidence="2 3" key="1">
    <citation type="journal article" date="2019" name="Int. J. Syst. Evol. Microbiol.">
        <title>The Global Catalogue of Microorganisms (GCM) 10K type strain sequencing project: providing services to taxonomists for standard genome sequencing and annotation.</title>
        <authorList>
            <consortium name="The Broad Institute Genomics Platform"/>
            <consortium name="The Broad Institute Genome Sequencing Center for Infectious Disease"/>
            <person name="Wu L."/>
            <person name="Ma J."/>
        </authorList>
    </citation>
    <scope>NUCLEOTIDE SEQUENCE [LARGE SCALE GENOMIC DNA]</scope>
    <source>
        <strain evidence="2 3">JCM 6833</strain>
    </source>
</reference>
<keyword evidence="3" id="KW-1185">Reference proteome</keyword>
<dbReference type="EMBL" id="BAAATD010000001">
    <property type="protein sequence ID" value="GAA2582660.1"/>
    <property type="molecule type" value="Genomic_DNA"/>
</dbReference>
<protein>
    <recommendedName>
        <fullName evidence="4">ABC transporter permease</fullName>
    </recommendedName>
</protein>
<evidence type="ECO:0000313" key="3">
    <source>
        <dbReference type="Proteomes" id="UP001501509"/>
    </source>
</evidence>
<evidence type="ECO:0008006" key="4">
    <source>
        <dbReference type="Google" id="ProtNLM"/>
    </source>
</evidence>
<feature type="transmembrane region" description="Helical" evidence="1">
    <location>
        <begin position="153"/>
        <end position="173"/>
    </location>
</feature>